<sequence length="559" mass="62596">MSEGPPFCELKEAERMEALGIVSEAQELSQSLADRRSTMIDSNPPFFAAYGSLFRSRPAAGNHEAEAVEECDLPIVDLSRLSDELQAEQCKREIVTAASAWGFFQIVNHGIPNGVLDRLRAEQVRAFRQPFKKKADEKFLGFLGDSYRWGAPTATSLKQLSWLEAYHIPLSSATHPATTSTCRCVIEELSSAMSRLADRLMGILAEGLGSDGSYIKDNCKRNTCYLRLNRYPPCPVAGEVFGLVPHTDSDFLTVLCQDDVIGLQLKKGGRWIAVRPNPGTLIINVGDLFQAWSNGLYKSVEHRVMSNPRLERFSVAYFVCPSKETMIESSARPAIYRKFSFGEYRQQVQQDVTLLGYKVGLTRFLASCRRNKHTNAHLKKLQILDLGHCKKLRKLPAQIHKLVNLKILRLAYCTQLERLVNLLVLEIEGCPRLQSLHDSFSDMENLTELKMMRCDSLTGMPRGVGKLSDLQKVAGWAAVDGHGSATFQYLQTLINLEELRLQNLKSMSDPEDDPTAKLHETVDDDVEMAFLLLQILEGLRPNPTLEKLEISCATTTLSL</sequence>
<reference evidence="6" key="1">
    <citation type="submission" date="2021-03" db="EMBL/GenBank/DDBJ databases">
        <authorList>
            <consortium name="Genoscope - CEA"/>
            <person name="William W."/>
        </authorList>
    </citation>
    <scope>NUCLEOTIDE SEQUENCE</scope>
    <source>
        <strain evidence="6">Doubled-haploid Pahang</strain>
    </source>
</reference>
<accession>A0A8D6ZIR0</accession>
<keyword evidence="4" id="KW-0408">Iron</keyword>
<evidence type="ECO:0000313" key="6">
    <source>
        <dbReference type="EMBL" id="CAG1830476.1"/>
    </source>
</evidence>
<dbReference type="SUPFAM" id="SSF51197">
    <property type="entry name" value="Clavaminate synthase-like"/>
    <property type="match status" value="1"/>
</dbReference>
<protein>
    <submittedName>
        <fullName evidence="6">(wild Malaysian banana) hypothetical protein</fullName>
    </submittedName>
</protein>
<keyword evidence="3" id="KW-0560">Oxidoreductase</keyword>
<dbReference type="InterPro" id="IPR005123">
    <property type="entry name" value="Oxoglu/Fe-dep_dioxygenase_dom"/>
</dbReference>
<name>A0A8D6ZIR0_MUSAM</name>
<dbReference type="SUPFAM" id="SSF52047">
    <property type="entry name" value="RNI-like"/>
    <property type="match status" value="1"/>
</dbReference>
<organism evidence="6">
    <name type="scientific">Musa acuminata subsp. malaccensis</name>
    <name type="common">Wild banana</name>
    <name type="synonym">Musa malaccensis</name>
    <dbReference type="NCBI Taxonomy" id="214687"/>
    <lineage>
        <taxon>Eukaryota</taxon>
        <taxon>Viridiplantae</taxon>
        <taxon>Streptophyta</taxon>
        <taxon>Embryophyta</taxon>
        <taxon>Tracheophyta</taxon>
        <taxon>Spermatophyta</taxon>
        <taxon>Magnoliopsida</taxon>
        <taxon>Liliopsida</taxon>
        <taxon>Zingiberales</taxon>
        <taxon>Musaceae</taxon>
        <taxon>Musa</taxon>
    </lineage>
</organism>
<dbReference type="Pfam" id="PF14226">
    <property type="entry name" value="DIOX_N"/>
    <property type="match status" value="1"/>
</dbReference>
<dbReference type="InterPro" id="IPR026992">
    <property type="entry name" value="DIOX_N"/>
</dbReference>
<evidence type="ECO:0000256" key="2">
    <source>
        <dbReference type="ARBA" id="ARBA00022723"/>
    </source>
</evidence>
<dbReference type="InterPro" id="IPR044861">
    <property type="entry name" value="IPNS-like_FE2OG_OXY"/>
</dbReference>
<dbReference type="InterPro" id="IPR032675">
    <property type="entry name" value="LRR_dom_sf"/>
</dbReference>
<evidence type="ECO:0000259" key="5">
    <source>
        <dbReference type="PROSITE" id="PS51471"/>
    </source>
</evidence>
<dbReference type="AlphaFoldDB" id="A0A8D6ZIR0"/>
<proteinExistence type="predicted"/>
<dbReference type="PANTHER" id="PTHR47990">
    <property type="entry name" value="2-OXOGLUTARATE (2OG) AND FE(II)-DEPENDENT OXYGENASE SUPERFAMILY PROTEIN-RELATED"/>
    <property type="match status" value="1"/>
</dbReference>
<dbReference type="EMBL" id="HG996472">
    <property type="protein sequence ID" value="CAG1830476.1"/>
    <property type="molecule type" value="Genomic_DNA"/>
</dbReference>
<dbReference type="PROSITE" id="PS51471">
    <property type="entry name" value="FE2OG_OXY"/>
    <property type="match status" value="1"/>
</dbReference>
<evidence type="ECO:0000256" key="3">
    <source>
        <dbReference type="ARBA" id="ARBA00023002"/>
    </source>
</evidence>
<dbReference type="InterPro" id="IPR050231">
    <property type="entry name" value="Iron_ascorbate_oxido_reductase"/>
</dbReference>
<dbReference type="Gene3D" id="2.60.120.330">
    <property type="entry name" value="B-lactam Antibiotic, Isopenicillin N Synthase, Chain"/>
    <property type="match status" value="1"/>
</dbReference>
<dbReference type="Pfam" id="PF03171">
    <property type="entry name" value="2OG-FeII_Oxy"/>
    <property type="match status" value="1"/>
</dbReference>
<dbReference type="Gene3D" id="3.80.10.10">
    <property type="entry name" value="Ribonuclease Inhibitor"/>
    <property type="match status" value="1"/>
</dbReference>
<evidence type="ECO:0000256" key="1">
    <source>
        <dbReference type="ARBA" id="ARBA00001961"/>
    </source>
</evidence>
<comment type="cofactor">
    <cofactor evidence="1">
        <name>L-ascorbate</name>
        <dbReference type="ChEBI" id="CHEBI:38290"/>
    </cofactor>
</comment>
<gene>
    <name evidence="6" type="ORF">GSMUA_337300.1</name>
</gene>
<feature type="domain" description="Fe2OG dioxygenase" evidence="5">
    <location>
        <begin position="220"/>
        <end position="321"/>
    </location>
</feature>
<dbReference type="GO" id="GO:0046872">
    <property type="term" value="F:metal ion binding"/>
    <property type="evidence" value="ECO:0007669"/>
    <property type="project" value="UniProtKB-KW"/>
</dbReference>
<dbReference type="InterPro" id="IPR027443">
    <property type="entry name" value="IPNS-like_sf"/>
</dbReference>
<evidence type="ECO:0000256" key="4">
    <source>
        <dbReference type="ARBA" id="ARBA00023004"/>
    </source>
</evidence>
<keyword evidence="2" id="KW-0479">Metal-binding</keyword>
<dbReference type="GO" id="GO:0016491">
    <property type="term" value="F:oxidoreductase activity"/>
    <property type="evidence" value="ECO:0007669"/>
    <property type="project" value="UniProtKB-KW"/>
</dbReference>